<name>A0A433CKA7_9FUNG</name>
<dbReference type="AlphaFoldDB" id="A0A433CKA7"/>
<dbReference type="Gene3D" id="3.40.50.300">
    <property type="entry name" value="P-loop containing nucleotide triphosphate hydrolases"/>
    <property type="match status" value="1"/>
</dbReference>
<protein>
    <recommendedName>
        <fullName evidence="3">ABC transporter domain-containing protein</fullName>
    </recommendedName>
</protein>
<evidence type="ECO:0000313" key="2">
    <source>
        <dbReference type="Proteomes" id="UP000268093"/>
    </source>
</evidence>
<evidence type="ECO:0008006" key="3">
    <source>
        <dbReference type="Google" id="ProtNLM"/>
    </source>
</evidence>
<organism evidence="1 2">
    <name type="scientific">Jimgerdemannia flammicorona</name>
    <dbReference type="NCBI Taxonomy" id="994334"/>
    <lineage>
        <taxon>Eukaryota</taxon>
        <taxon>Fungi</taxon>
        <taxon>Fungi incertae sedis</taxon>
        <taxon>Mucoromycota</taxon>
        <taxon>Mucoromycotina</taxon>
        <taxon>Endogonomycetes</taxon>
        <taxon>Endogonales</taxon>
        <taxon>Endogonaceae</taxon>
        <taxon>Jimgerdemannia</taxon>
    </lineage>
</organism>
<comment type="caution">
    <text evidence="1">The sequence shown here is derived from an EMBL/GenBank/DDBJ whole genome shotgun (WGS) entry which is preliminary data.</text>
</comment>
<dbReference type="Proteomes" id="UP000268093">
    <property type="component" value="Unassembled WGS sequence"/>
</dbReference>
<sequence length="65" mass="7673">MTPEYHLSSLRTVMDYTRILVLSEGQIAEFDTPYNLMEDKKSIFHSMCQKYVQSQHHLAVVVHKF</sequence>
<gene>
    <name evidence="1" type="ORF">BC936DRAFT_138376</name>
</gene>
<accession>A0A433CKA7</accession>
<reference evidence="1 2" key="1">
    <citation type="journal article" date="2018" name="New Phytol.">
        <title>Phylogenomics of Endogonaceae and evolution of mycorrhizas within Mucoromycota.</title>
        <authorList>
            <person name="Chang Y."/>
            <person name="Desiro A."/>
            <person name="Na H."/>
            <person name="Sandor L."/>
            <person name="Lipzen A."/>
            <person name="Clum A."/>
            <person name="Barry K."/>
            <person name="Grigoriev I.V."/>
            <person name="Martin F.M."/>
            <person name="Stajich J.E."/>
            <person name="Smith M.E."/>
            <person name="Bonito G."/>
            <person name="Spatafora J.W."/>
        </authorList>
    </citation>
    <scope>NUCLEOTIDE SEQUENCE [LARGE SCALE GENOMIC DNA]</scope>
    <source>
        <strain evidence="1 2">GMNB39</strain>
    </source>
</reference>
<keyword evidence="2" id="KW-1185">Reference proteome</keyword>
<dbReference type="OrthoDB" id="6500128at2759"/>
<evidence type="ECO:0000313" key="1">
    <source>
        <dbReference type="EMBL" id="RUP39017.1"/>
    </source>
</evidence>
<dbReference type="InterPro" id="IPR027417">
    <property type="entry name" value="P-loop_NTPase"/>
</dbReference>
<proteinExistence type="predicted"/>
<dbReference type="EMBL" id="RBNI01013013">
    <property type="protein sequence ID" value="RUP39017.1"/>
    <property type="molecule type" value="Genomic_DNA"/>
</dbReference>